<evidence type="ECO:0000256" key="9">
    <source>
        <dbReference type="ARBA" id="ARBA00023180"/>
    </source>
</evidence>
<dbReference type="FunFam" id="3.90.190.10:FF:000009">
    <property type="entry name" value="Receptor-type tyrosine-protein phosphatase beta"/>
    <property type="match status" value="1"/>
</dbReference>
<dbReference type="GO" id="GO:0004725">
    <property type="term" value="F:protein tyrosine phosphatase activity"/>
    <property type="evidence" value="ECO:0007669"/>
    <property type="project" value="UniProtKB-EC"/>
</dbReference>
<dbReference type="AlphaFoldDB" id="A0AAD1X035"/>
<name>A0AAD1X035_PELCU</name>
<keyword evidence="3" id="KW-0812">Transmembrane</keyword>
<keyword evidence="9" id="KW-0325">Glycoprotein</keyword>
<keyword evidence="7" id="KW-1133">Transmembrane helix</keyword>
<dbReference type="Gene3D" id="3.90.190.10">
    <property type="entry name" value="Protein tyrosine phosphatase superfamily"/>
    <property type="match status" value="1"/>
</dbReference>
<dbReference type="PROSITE" id="PS50055">
    <property type="entry name" value="TYR_PHOSPHATASE_PTP"/>
    <property type="match status" value="1"/>
</dbReference>
<dbReference type="PROSITE" id="PS50056">
    <property type="entry name" value="TYR_PHOSPHATASE_2"/>
    <property type="match status" value="1"/>
</dbReference>
<evidence type="ECO:0000256" key="10">
    <source>
        <dbReference type="ARBA" id="ARBA00051722"/>
    </source>
</evidence>
<keyword evidence="14" id="KW-1185">Reference proteome</keyword>
<organism evidence="13 14">
    <name type="scientific">Pelobates cultripes</name>
    <name type="common">Western spadefoot toad</name>
    <dbReference type="NCBI Taxonomy" id="61616"/>
    <lineage>
        <taxon>Eukaryota</taxon>
        <taxon>Metazoa</taxon>
        <taxon>Chordata</taxon>
        <taxon>Craniata</taxon>
        <taxon>Vertebrata</taxon>
        <taxon>Euteleostomi</taxon>
        <taxon>Amphibia</taxon>
        <taxon>Batrachia</taxon>
        <taxon>Anura</taxon>
        <taxon>Pelobatoidea</taxon>
        <taxon>Pelobatidae</taxon>
        <taxon>Pelobates</taxon>
    </lineage>
</organism>
<feature type="domain" description="Tyrosine-protein phosphatase" evidence="11">
    <location>
        <begin position="1"/>
        <end position="261"/>
    </location>
</feature>
<dbReference type="Pfam" id="PF00102">
    <property type="entry name" value="Y_phosphatase"/>
    <property type="match status" value="1"/>
</dbReference>
<dbReference type="EC" id="3.1.3.48" evidence="2"/>
<dbReference type="PANTHER" id="PTHR19134:SF331">
    <property type="entry name" value="RECEPTOR-TYPE TYROSINE-PROTEIN PHOSPHATASE V"/>
    <property type="match status" value="1"/>
</dbReference>
<evidence type="ECO:0000256" key="7">
    <source>
        <dbReference type="ARBA" id="ARBA00022989"/>
    </source>
</evidence>
<keyword evidence="4" id="KW-0732">Signal</keyword>
<evidence type="ECO:0000259" key="12">
    <source>
        <dbReference type="PROSITE" id="PS50056"/>
    </source>
</evidence>
<dbReference type="Proteomes" id="UP001295444">
    <property type="component" value="Unassembled WGS sequence"/>
</dbReference>
<evidence type="ECO:0000256" key="2">
    <source>
        <dbReference type="ARBA" id="ARBA00013064"/>
    </source>
</evidence>
<dbReference type="PRINTS" id="PR00700">
    <property type="entry name" value="PRTYPHPHTASE"/>
</dbReference>
<evidence type="ECO:0000256" key="6">
    <source>
        <dbReference type="ARBA" id="ARBA00022912"/>
    </source>
</evidence>
<dbReference type="PROSITE" id="PS00383">
    <property type="entry name" value="TYR_PHOSPHATASE_1"/>
    <property type="match status" value="1"/>
</dbReference>
<feature type="domain" description="Tyrosine specific protein phosphatases" evidence="12">
    <location>
        <begin position="179"/>
        <end position="252"/>
    </location>
</feature>
<dbReference type="SMART" id="SM00194">
    <property type="entry name" value="PTPc"/>
    <property type="match status" value="1"/>
</dbReference>
<dbReference type="EMBL" id="CAKOES020000283">
    <property type="protein sequence ID" value="CAH2330138.1"/>
    <property type="molecule type" value="Genomic_DNA"/>
</dbReference>
<reference evidence="13" key="1">
    <citation type="submission" date="2022-03" db="EMBL/GenBank/DDBJ databases">
        <authorList>
            <person name="Alioto T."/>
            <person name="Alioto T."/>
            <person name="Gomez Garrido J."/>
        </authorList>
    </citation>
    <scope>NUCLEOTIDE SEQUENCE</scope>
</reference>
<keyword evidence="8" id="KW-0472">Membrane</keyword>
<keyword evidence="13" id="KW-0675">Receptor</keyword>
<evidence type="ECO:0000313" key="14">
    <source>
        <dbReference type="Proteomes" id="UP001295444"/>
    </source>
</evidence>
<dbReference type="InterPro" id="IPR000242">
    <property type="entry name" value="PTP_cat"/>
</dbReference>
<dbReference type="InterPro" id="IPR000387">
    <property type="entry name" value="Tyr_Pase_dom"/>
</dbReference>
<evidence type="ECO:0000256" key="5">
    <source>
        <dbReference type="ARBA" id="ARBA00022801"/>
    </source>
</evidence>
<sequence length="297" mass="34359">ELKEVGNSHPKIEAELPVNALKNRYPHILPYDHSRVKLTLMNGDLNSGYINANYIAGFNRATEYIATQAPTPLSIHDFWRMIWEQKVKNIVMLTVCEEKGKYYCILCDQYWPSGSALYGPITVCCIKELPGKDWITRHFKLNHVIAKLYVADSQVRHVSHLHYTRWPDRGIPESPAPLVNFVLMMRKMMEAAKYCGPTVLHCSAGVGRTGTLIALDVALQQMRAESCVDVFSTVYQMRLSRYLMVQTVEQYIFVHRCILEKIMQEKEYSNHKSIILHSTECTREKGTCHRYRRSMKE</sequence>
<protein>
    <recommendedName>
        <fullName evidence="2">protein-tyrosine-phosphatase</fullName>
        <ecNumber evidence="2">3.1.3.48</ecNumber>
    </recommendedName>
</protein>
<evidence type="ECO:0000256" key="8">
    <source>
        <dbReference type="ARBA" id="ARBA00023136"/>
    </source>
</evidence>
<dbReference type="PANTHER" id="PTHR19134">
    <property type="entry name" value="RECEPTOR-TYPE TYROSINE-PROTEIN PHOSPHATASE"/>
    <property type="match status" value="1"/>
</dbReference>
<comment type="subcellular location">
    <subcellularLocation>
        <location evidence="1">Membrane</location>
        <topology evidence="1">Single-pass type I membrane protein</topology>
    </subcellularLocation>
</comment>
<evidence type="ECO:0000256" key="4">
    <source>
        <dbReference type="ARBA" id="ARBA00022729"/>
    </source>
</evidence>
<keyword evidence="6" id="KW-0904">Protein phosphatase</keyword>
<accession>A0AAD1X035</accession>
<dbReference type="InterPro" id="IPR050348">
    <property type="entry name" value="Protein-Tyr_Phosphatase"/>
</dbReference>
<dbReference type="SUPFAM" id="SSF52799">
    <property type="entry name" value="(Phosphotyrosine protein) phosphatases II"/>
    <property type="match status" value="1"/>
</dbReference>
<dbReference type="InterPro" id="IPR003595">
    <property type="entry name" value="Tyr_Pase_cat"/>
</dbReference>
<dbReference type="InterPro" id="IPR029021">
    <property type="entry name" value="Prot-tyrosine_phosphatase-like"/>
</dbReference>
<evidence type="ECO:0000256" key="3">
    <source>
        <dbReference type="ARBA" id="ARBA00022692"/>
    </source>
</evidence>
<dbReference type="InterPro" id="IPR016130">
    <property type="entry name" value="Tyr_Pase_AS"/>
</dbReference>
<evidence type="ECO:0000313" key="13">
    <source>
        <dbReference type="EMBL" id="CAH2330138.1"/>
    </source>
</evidence>
<proteinExistence type="predicted"/>
<dbReference type="GO" id="GO:0016020">
    <property type="term" value="C:membrane"/>
    <property type="evidence" value="ECO:0007669"/>
    <property type="project" value="UniProtKB-SubCell"/>
</dbReference>
<comment type="catalytic activity">
    <reaction evidence="10">
        <text>O-phospho-L-tyrosyl-[protein] + H2O = L-tyrosyl-[protein] + phosphate</text>
        <dbReference type="Rhea" id="RHEA:10684"/>
        <dbReference type="Rhea" id="RHEA-COMP:10136"/>
        <dbReference type="Rhea" id="RHEA-COMP:20101"/>
        <dbReference type="ChEBI" id="CHEBI:15377"/>
        <dbReference type="ChEBI" id="CHEBI:43474"/>
        <dbReference type="ChEBI" id="CHEBI:46858"/>
        <dbReference type="ChEBI" id="CHEBI:61978"/>
        <dbReference type="EC" id="3.1.3.48"/>
    </reaction>
</comment>
<gene>
    <name evidence="13" type="ORF">PECUL_23A001161</name>
</gene>
<feature type="non-terminal residue" evidence="13">
    <location>
        <position position="297"/>
    </location>
</feature>
<dbReference type="SMART" id="SM00404">
    <property type="entry name" value="PTPc_motif"/>
    <property type="match status" value="1"/>
</dbReference>
<keyword evidence="5" id="KW-0378">Hydrolase</keyword>
<evidence type="ECO:0000259" key="11">
    <source>
        <dbReference type="PROSITE" id="PS50055"/>
    </source>
</evidence>
<feature type="non-terminal residue" evidence="13">
    <location>
        <position position="1"/>
    </location>
</feature>
<evidence type="ECO:0000256" key="1">
    <source>
        <dbReference type="ARBA" id="ARBA00004479"/>
    </source>
</evidence>
<comment type="caution">
    <text evidence="13">The sequence shown here is derived from an EMBL/GenBank/DDBJ whole genome shotgun (WGS) entry which is preliminary data.</text>
</comment>